<protein>
    <submittedName>
        <fullName evidence="2">Uncharacterized protein</fullName>
    </submittedName>
</protein>
<dbReference type="EMBL" id="MCBR01007785">
    <property type="protein sequence ID" value="RKF75582.1"/>
    <property type="molecule type" value="Genomic_DNA"/>
</dbReference>
<dbReference type="Proteomes" id="UP000285405">
    <property type="component" value="Unassembled WGS sequence"/>
</dbReference>
<feature type="non-terminal residue" evidence="2">
    <location>
        <position position="1"/>
    </location>
</feature>
<feature type="compositionally biased region" description="Polar residues" evidence="1">
    <location>
        <begin position="1"/>
        <end position="12"/>
    </location>
</feature>
<evidence type="ECO:0000313" key="2">
    <source>
        <dbReference type="EMBL" id="RKF75582.1"/>
    </source>
</evidence>
<evidence type="ECO:0000256" key="1">
    <source>
        <dbReference type="SAM" id="MobiDB-lite"/>
    </source>
</evidence>
<dbReference type="AlphaFoldDB" id="A0A420IM37"/>
<evidence type="ECO:0000313" key="3">
    <source>
        <dbReference type="Proteomes" id="UP000285405"/>
    </source>
</evidence>
<name>A0A420IM37_9PEZI</name>
<reference evidence="2 3" key="1">
    <citation type="journal article" date="2018" name="BMC Genomics">
        <title>Comparative genome analyses reveal sequence features reflecting distinct modes of host-adaptation between dicot and monocot powdery mildew.</title>
        <authorList>
            <person name="Wu Y."/>
            <person name="Ma X."/>
            <person name="Pan Z."/>
            <person name="Kale S.D."/>
            <person name="Song Y."/>
            <person name="King H."/>
            <person name="Zhang Q."/>
            <person name="Presley C."/>
            <person name="Deng X."/>
            <person name="Wei C.I."/>
            <person name="Xiao S."/>
        </authorList>
    </citation>
    <scope>NUCLEOTIDE SEQUENCE [LARGE SCALE GENOMIC DNA]</scope>
    <source>
        <strain evidence="2">UCSC1</strain>
    </source>
</reference>
<accession>A0A420IM37</accession>
<organism evidence="2 3">
    <name type="scientific">Golovinomyces cichoracearum</name>
    <dbReference type="NCBI Taxonomy" id="62708"/>
    <lineage>
        <taxon>Eukaryota</taxon>
        <taxon>Fungi</taxon>
        <taxon>Dikarya</taxon>
        <taxon>Ascomycota</taxon>
        <taxon>Pezizomycotina</taxon>
        <taxon>Leotiomycetes</taxon>
        <taxon>Erysiphales</taxon>
        <taxon>Erysiphaceae</taxon>
        <taxon>Golovinomyces</taxon>
    </lineage>
</organism>
<gene>
    <name evidence="2" type="ORF">GcC1_077019</name>
</gene>
<proteinExistence type="predicted"/>
<comment type="caution">
    <text evidence="2">The sequence shown here is derived from an EMBL/GenBank/DDBJ whole genome shotgun (WGS) entry which is preliminary data.</text>
</comment>
<sequence>GSSNTINSNNYADNYENDQSGKEEGEVIDIWQLMINTKSRVRKKFNEVSNCNSVVENLAACQYTRFRVNLRYVQSCLDECTAVKASEYAAAACWRSQTKHACDSIQSWAWSYLNLGISAFSS</sequence>
<feature type="region of interest" description="Disordered" evidence="1">
    <location>
        <begin position="1"/>
        <end position="22"/>
    </location>
</feature>